<organism evidence="3">
    <name type="scientific">Thelazia callipaeda</name>
    <name type="common">Oriental eyeworm</name>
    <name type="synonym">Parasitic nematode</name>
    <dbReference type="NCBI Taxonomy" id="103827"/>
    <lineage>
        <taxon>Eukaryota</taxon>
        <taxon>Metazoa</taxon>
        <taxon>Ecdysozoa</taxon>
        <taxon>Nematoda</taxon>
        <taxon>Chromadorea</taxon>
        <taxon>Rhabditida</taxon>
        <taxon>Spirurina</taxon>
        <taxon>Spiruromorpha</taxon>
        <taxon>Thelazioidea</taxon>
        <taxon>Thelaziidae</taxon>
        <taxon>Thelazia</taxon>
    </lineage>
</organism>
<dbReference type="AlphaFoldDB" id="A0A0N5D377"/>
<dbReference type="Gene3D" id="2.110.10.10">
    <property type="entry name" value="Hemopexin-like domain"/>
    <property type="match status" value="1"/>
</dbReference>
<accession>A0A0N5D377</accession>
<gene>
    <name evidence="1" type="ORF">TCLT_LOCUS7361</name>
</gene>
<name>A0A0N5D377_THECL</name>
<reference evidence="3" key="1">
    <citation type="submission" date="2017-02" db="UniProtKB">
        <authorList>
            <consortium name="WormBaseParasite"/>
        </authorList>
    </citation>
    <scope>IDENTIFICATION</scope>
</reference>
<keyword evidence="2" id="KW-1185">Reference proteome</keyword>
<dbReference type="STRING" id="103827.A0A0N5D377"/>
<reference evidence="1 2" key="2">
    <citation type="submission" date="2018-11" db="EMBL/GenBank/DDBJ databases">
        <authorList>
            <consortium name="Pathogen Informatics"/>
        </authorList>
    </citation>
    <scope>NUCLEOTIDE SEQUENCE [LARGE SCALE GENOMIC DNA]</scope>
</reference>
<dbReference type="OrthoDB" id="406838at2759"/>
<evidence type="ECO:0000313" key="2">
    <source>
        <dbReference type="Proteomes" id="UP000276776"/>
    </source>
</evidence>
<dbReference type="WBParaSite" id="TCLT_0000737201-mRNA-1">
    <property type="protein sequence ID" value="TCLT_0000737201-mRNA-1"/>
    <property type="gene ID" value="TCLT_0000737201"/>
</dbReference>
<evidence type="ECO:0000313" key="1">
    <source>
        <dbReference type="EMBL" id="VDN04809.1"/>
    </source>
</evidence>
<evidence type="ECO:0000313" key="3">
    <source>
        <dbReference type="WBParaSite" id="TCLT_0000737201-mRNA-1"/>
    </source>
</evidence>
<dbReference type="SUPFAM" id="SSF50923">
    <property type="entry name" value="Hemopexin-like domain"/>
    <property type="match status" value="1"/>
</dbReference>
<dbReference type="Proteomes" id="UP000276776">
    <property type="component" value="Unassembled WGS sequence"/>
</dbReference>
<proteinExistence type="predicted"/>
<dbReference type="InterPro" id="IPR036375">
    <property type="entry name" value="Hemopexin-like_dom_sf"/>
</dbReference>
<protein>
    <submittedName>
        <fullName evidence="3">Peptidase A1 domain-containing protein</fullName>
    </submittedName>
</protein>
<dbReference type="OMA" id="FFPQAAF"/>
<dbReference type="EMBL" id="UYYF01004499">
    <property type="protein sequence ID" value="VDN04809.1"/>
    <property type="molecule type" value="Genomic_DNA"/>
</dbReference>
<sequence length="293" mass="33247">MTARFLAPLNQVFFAALADSNITVPLKMDLMGQDCNIFDMTSEILVTESCISSRMLSKSEKCGTENCQQNNKTAAVAIHASRSYGCPKKPNGYTCTILLAVLGKLYIFSDGKVWTFKDRRPEVAVRIGKIFSHGPNYVNASVSTQYQTYLIKDRTIFAFEVDKTTEHKKKQDTRNCPSRSVAFSFRIKEGWPKVLQNNILFFPQAAFPIKNGSAIIASGDVFATYNFMHNEVSLIGDLTIHYPNLPADFRSGIPYPSQQFEMYHFIGIHTLYEYDMHMHQIIFAQPLKKYLLC</sequence>